<accession>A0A327YUI5</accession>
<keyword evidence="1" id="KW-0472">Membrane</keyword>
<dbReference type="Proteomes" id="UP000249620">
    <property type="component" value="Unassembled WGS sequence"/>
</dbReference>
<dbReference type="EMBL" id="QLMI01000001">
    <property type="protein sequence ID" value="RAK24894.1"/>
    <property type="molecule type" value="Genomic_DNA"/>
</dbReference>
<name>A0A327YUI5_9FLAO</name>
<comment type="caution">
    <text evidence="3">The sequence shown here is derived from an EMBL/GenBank/DDBJ whole genome shotgun (WGS) entry which is preliminary data.</text>
</comment>
<sequence>MNKLKERWNVTSNWQLTIIFIVFAITGSTAAYLSKPLTNFLGITKENLSLWIYWPIRLVIIFPAYQFLLVLIGALFGQFNFFWEFEKKMLDKMKLGFIGKYIDSKLNRKTDY</sequence>
<feature type="transmembrane region" description="Helical" evidence="1">
    <location>
        <begin position="12"/>
        <end position="34"/>
    </location>
</feature>
<proteinExistence type="predicted"/>
<keyword evidence="1" id="KW-1133">Transmembrane helix</keyword>
<dbReference type="AlphaFoldDB" id="A0A327YUI5"/>
<evidence type="ECO:0000313" key="4">
    <source>
        <dbReference type="Proteomes" id="UP000249620"/>
    </source>
</evidence>
<keyword evidence="4" id="KW-1185">Reference proteome</keyword>
<keyword evidence="1" id="KW-0812">Transmembrane</keyword>
<evidence type="ECO:0000313" key="3">
    <source>
        <dbReference type="EMBL" id="RAK24894.1"/>
    </source>
</evidence>
<feature type="transmembrane region" description="Helical" evidence="1">
    <location>
        <begin position="54"/>
        <end position="83"/>
    </location>
</feature>
<evidence type="ECO:0000256" key="1">
    <source>
        <dbReference type="SAM" id="Phobius"/>
    </source>
</evidence>
<dbReference type="OrthoDB" id="1151370at2"/>
<evidence type="ECO:0000259" key="2">
    <source>
        <dbReference type="Pfam" id="PF20584"/>
    </source>
</evidence>
<protein>
    <recommendedName>
        <fullName evidence="2">DUF6787 domain-containing protein</fullName>
    </recommendedName>
</protein>
<feature type="domain" description="DUF6787" evidence="2">
    <location>
        <begin position="18"/>
        <end position="97"/>
    </location>
</feature>
<reference evidence="3 4" key="1">
    <citation type="submission" date="2018-06" db="EMBL/GenBank/DDBJ databases">
        <title>Genomic Encyclopedia of Type Strains, Phase III (KMG-III): the genomes of soil and plant-associated and newly described type strains.</title>
        <authorList>
            <person name="Whitman W."/>
        </authorList>
    </citation>
    <scope>NUCLEOTIDE SEQUENCE [LARGE SCALE GENOMIC DNA]</scope>
    <source>
        <strain evidence="3 4">CGMCC 1.12398</strain>
    </source>
</reference>
<dbReference type="Pfam" id="PF20584">
    <property type="entry name" value="DUF6787"/>
    <property type="match status" value="1"/>
</dbReference>
<organism evidence="3 4">
    <name type="scientific">Flavobacterium aquaticum</name>
    <dbReference type="NCBI Taxonomy" id="1236486"/>
    <lineage>
        <taxon>Bacteria</taxon>
        <taxon>Pseudomonadati</taxon>
        <taxon>Bacteroidota</taxon>
        <taxon>Flavobacteriia</taxon>
        <taxon>Flavobacteriales</taxon>
        <taxon>Flavobacteriaceae</taxon>
        <taxon>Flavobacterium</taxon>
    </lineage>
</organism>
<gene>
    <name evidence="3" type="ORF">B0I03_10150</name>
</gene>
<dbReference type="RefSeq" id="WP_111565489.1">
    <property type="nucleotide sequence ID" value="NZ_QLMI01000001.1"/>
</dbReference>
<dbReference type="InterPro" id="IPR046714">
    <property type="entry name" value="DUF6787"/>
</dbReference>